<keyword evidence="3" id="KW-1185">Reference proteome</keyword>
<dbReference type="Gene3D" id="3.30.70.270">
    <property type="match status" value="3"/>
</dbReference>
<dbReference type="Proteomes" id="UP000663879">
    <property type="component" value="Unassembled WGS sequence"/>
</dbReference>
<name>A0A813TX46_9BILA</name>
<dbReference type="CDD" id="cd01647">
    <property type="entry name" value="RT_LTR"/>
    <property type="match status" value="1"/>
</dbReference>
<reference evidence="2" key="1">
    <citation type="submission" date="2021-02" db="EMBL/GenBank/DDBJ databases">
        <authorList>
            <person name="Nowell W R."/>
        </authorList>
    </citation>
    <scope>NUCLEOTIDE SEQUENCE</scope>
    <source>
        <strain evidence="2">Ploen Becks lab</strain>
    </source>
</reference>
<proteinExistence type="predicted"/>
<protein>
    <recommendedName>
        <fullName evidence="1">Reverse transcriptase domain-containing protein</fullName>
    </recommendedName>
</protein>
<dbReference type="InterPro" id="IPR000477">
    <property type="entry name" value="RT_dom"/>
</dbReference>
<dbReference type="InterPro" id="IPR043128">
    <property type="entry name" value="Rev_trsase/Diguanyl_cyclase"/>
</dbReference>
<dbReference type="Gene3D" id="3.10.10.10">
    <property type="entry name" value="HIV Type 1 Reverse Transcriptase, subunit A, domain 1"/>
    <property type="match status" value="1"/>
</dbReference>
<dbReference type="SUPFAM" id="SSF56672">
    <property type="entry name" value="DNA/RNA polymerases"/>
    <property type="match status" value="1"/>
</dbReference>
<dbReference type="PANTHER" id="PTHR33064">
    <property type="entry name" value="POL PROTEIN"/>
    <property type="match status" value="1"/>
</dbReference>
<evidence type="ECO:0000259" key="1">
    <source>
        <dbReference type="Pfam" id="PF00078"/>
    </source>
</evidence>
<accession>A0A813TX46</accession>
<sequence length="358" mass="41015">MSTIIQKTMEDVSNELITKTSEDIVKPIWHTIDTIKNTYHYMINSIKESLDDVLETVEAFKTNLRAVSASSLLELAHNVSCPIRHKIVLIDPNHTPIREKVRRVPYSKRIEFKKMLDDMLNAGLIQKSDSPWSSPVLLVPKPDGSIRFTVDYSKLNSITVKDAHPLPNQDDMFALLANSKWYTKLDLYQGFFQILLDEFSKKFTAFSCEMMNMVLKECIEAGYVCVFLNDILIHSSTLVEHLQHLNKVVEKLCEFGLKIKLKKCELVKEEVSFLGHVISYGRIKPDPSKVEALHRYTRPTNLTQVQSFLGLAQYYRKFIEFFSMIAAPLYFLASKDGCDQNGNLMDNGRPNVNKPSIN</sequence>
<dbReference type="AlphaFoldDB" id="A0A813TX46"/>
<evidence type="ECO:0000313" key="2">
    <source>
        <dbReference type="EMBL" id="CAF0815229.1"/>
    </source>
</evidence>
<dbReference type="Pfam" id="PF00078">
    <property type="entry name" value="RVT_1"/>
    <property type="match status" value="1"/>
</dbReference>
<gene>
    <name evidence="2" type="ORF">OXX778_LOCUS7178</name>
</gene>
<feature type="domain" description="Reverse transcriptase" evidence="1">
    <location>
        <begin position="139"/>
        <end position="218"/>
    </location>
</feature>
<dbReference type="FunFam" id="3.30.70.270:FF:000003">
    <property type="entry name" value="Transposon Ty3-G Gag-Pol polyprotein"/>
    <property type="match status" value="1"/>
</dbReference>
<dbReference type="EMBL" id="CAJNOC010000901">
    <property type="protein sequence ID" value="CAF0815229.1"/>
    <property type="molecule type" value="Genomic_DNA"/>
</dbReference>
<dbReference type="OrthoDB" id="775972at2759"/>
<dbReference type="InterPro" id="IPR043502">
    <property type="entry name" value="DNA/RNA_pol_sf"/>
</dbReference>
<comment type="caution">
    <text evidence="2">The sequence shown here is derived from an EMBL/GenBank/DDBJ whole genome shotgun (WGS) entry which is preliminary data.</text>
</comment>
<dbReference type="InterPro" id="IPR051320">
    <property type="entry name" value="Viral_Replic_Matur_Polypro"/>
</dbReference>
<dbReference type="PANTHER" id="PTHR33064:SF37">
    <property type="entry name" value="RIBONUCLEASE H"/>
    <property type="match status" value="1"/>
</dbReference>
<evidence type="ECO:0000313" key="3">
    <source>
        <dbReference type="Proteomes" id="UP000663879"/>
    </source>
</evidence>
<organism evidence="2 3">
    <name type="scientific">Brachionus calyciflorus</name>
    <dbReference type="NCBI Taxonomy" id="104777"/>
    <lineage>
        <taxon>Eukaryota</taxon>
        <taxon>Metazoa</taxon>
        <taxon>Spiralia</taxon>
        <taxon>Gnathifera</taxon>
        <taxon>Rotifera</taxon>
        <taxon>Eurotatoria</taxon>
        <taxon>Monogononta</taxon>
        <taxon>Pseudotrocha</taxon>
        <taxon>Ploima</taxon>
        <taxon>Brachionidae</taxon>
        <taxon>Brachionus</taxon>
    </lineage>
</organism>